<keyword evidence="1" id="KW-0597">Phosphoprotein</keyword>
<protein>
    <submittedName>
        <fullName evidence="3">Response regulator</fullName>
    </submittedName>
</protein>
<dbReference type="SUPFAM" id="SSF52172">
    <property type="entry name" value="CheY-like"/>
    <property type="match status" value="1"/>
</dbReference>
<dbReference type="InterPro" id="IPR052893">
    <property type="entry name" value="TCS_response_regulator"/>
</dbReference>
<accession>A0ABW9ZMQ6</accession>
<dbReference type="InterPro" id="IPR001789">
    <property type="entry name" value="Sig_transdc_resp-reg_receiver"/>
</dbReference>
<proteinExistence type="predicted"/>
<dbReference type="InterPro" id="IPR011006">
    <property type="entry name" value="CheY-like_superfamily"/>
</dbReference>
<reference evidence="3 4" key="1">
    <citation type="submission" date="2020-01" db="EMBL/GenBank/DDBJ databases">
        <title>Genome analysis.</title>
        <authorList>
            <person name="Wu S."/>
            <person name="Wang G."/>
        </authorList>
    </citation>
    <scope>NUCLEOTIDE SEQUENCE [LARGE SCALE GENOMIC DNA]</scope>
    <source>
        <strain evidence="3 4">SYL130</strain>
    </source>
</reference>
<name>A0ABW9ZMQ6_9BACT</name>
<evidence type="ECO:0000313" key="3">
    <source>
        <dbReference type="EMBL" id="NCI48347.1"/>
    </source>
</evidence>
<dbReference type="Proteomes" id="UP000753802">
    <property type="component" value="Unassembled WGS sequence"/>
</dbReference>
<dbReference type="Pfam" id="PF00072">
    <property type="entry name" value="Response_reg"/>
    <property type="match status" value="1"/>
</dbReference>
<dbReference type="RefSeq" id="WP_161816682.1">
    <property type="nucleotide sequence ID" value="NZ_JAACJS010000002.1"/>
</dbReference>
<dbReference type="PROSITE" id="PS50110">
    <property type="entry name" value="RESPONSE_REGULATORY"/>
    <property type="match status" value="1"/>
</dbReference>
<feature type="modified residue" description="4-aspartylphosphate" evidence="1">
    <location>
        <position position="65"/>
    </location>
</feature>
<gene>
    <name evidence="3" type="ORF">GWC95_00340</name>
</gene>
<dbReference type="PANTHER" id="PTHR44520">
    <property type="entry name" value="RESPONSE REGULATOR RCP1-RELATED"/>
    <property type="match status" value="1"/>
</dbReference>
<dbReference type="Gene3D" id="3.40.50.2300">
    <property type="match status" value="1"/>
</dbReference>
<keyword evidence="4" id="KW-1185">Reference proteome</keyword>
<organism evidence="3 4">
    <name type="scientific">Sediminibacterium roseum</name>
    <dbReference type="NCBI Taxonomy" id="1978412"/>
    <lineage>
        <taxon>Bacteria</taxon>
        <taxon>Pseudomonadati</taxon>
        <taxon>Bacteroidota</taxon>
        <taxon>Chitinophagia</taxon>
        <taxon>Chitinophagales</taxon>
        <taxon>Chitinophagaceae</taxon>
        <taxon>Sediminibacterium</taxon>
    </lineage>
</organism>
<dbReference type="SMART" id="SM00448">
    <property type="entry name" value="REC"/>
    <property type="match status" value="1"/>
</dbReference>
<evidence type="ECO:0000313" key="4">
    <source>
        <dbReference type="Proteomes" id="UP000753802"/>
    </source>
</evidence>
<sequence>MPHAKHIVCLIDDDNIYQYTARVILEATGLTKEIQSFYNGSDAINFLSHPSNFSAETLPDVIFLDINMPIMDGWAFLDEFNKLYSRLPKNILIYMVSSSVNSSDMQKSRSYKAVSDYLVKPVNRSKYQELMEAL</sequence>
<evidence type="ECO:0000256" key="1">
    <source>
        <dbReference type="PROSITE-ProRule" id="PRU00169"/>
    </source>
</evidence>
<evidence type="ECO:0000259" key="2">
    <source>
        <dbReference type="PROSITE" id="PS50110"/>
    </source>
</evidence>
<dbReference type="EMBL" id="JAACJS010000002">
    <property type="protein sequence ID" value="NCI48347.1"/>
    <property type="molecule type" value="Genomic_DNA"/>
</dbReference>
<dbReference type="PANTHER" id="PTHR44520:SF2">
    <property type="entry name" value="RESPONSE REGULATOR RCP1"/>
    <property type="match status" value="1"/>
</dbReference>
<feature type="domain" description="Response regulatory" evidence="2">
    <location>
        <begin position="7"/>
        <end position="134"/>
    </location>
</feature>
<comment type="caution">
    <text evidence="3">The sequence shown here is derived from an EMBL/GenBank/DDBJ whole genome shotgun (WGS) entry which is preliminary data.</text>
</comment>